<proteinExistence type="predicted"/>
<evidence type="ECO:0000256" key="1">
    <source>
        <dbReference type="SAM" id="MobiDB-lite"/>
    </source>
</evidence>
<accession>A0A7W9BRL1</accession>
<organism evidence="2 3">
    <name type="scientific">Sphingomonas prati</name>
    <dbReference type="NCBI Taxonomy" id="1843237"/>
    <lineage>
        <taxon>Bacteria</taxon>
        <taxon>Pseudomonadati</taxon>
        <taxon>Pseudomonadota</taxon>
        <taxon>Alphaproteobacteria</taxon>
        <taxon>Sphingomonadales</taxon>
        <taxon>Sphingomonadaceae</taxon>
        <taxon>Sphingomonas</taxon>
    </lineage>
</organism>
<evidence type="ECO:0000313" key="3">
    <source>
        <dbReference type="Proteomes" id="UP000546701"/>
    </source>
</evidence>
<keyword evidence="3" id="KW-1185">Reference proteome</keyword>
<evidence type="ECO:0000313" key="2">
    <source>
        <dbReference type="EMBL" id="MBB5728318.1"/>
    </source>
</evidence>
<name>A0A7W9BRL1_9SPHN</name>
<dbReference type="EMBL" id="JACIJR010000002">
    <property type="protein sequence ID" value="MBB5728318.1"/>
    <property type="molecule type" value="Genomic_DNA"/>
</dbReference>
<protein>
    <submittedName>
        <fullName evidence="2">Uncharacterized protein</fullName>
    </submittedName>
</protein>
<dbReference type="AlphaFoldDB" id="A0A7W9BRL1"/>
<comment type="caution">
    <text evidence="2">The sequence shown here is derived from an EMBL/GenBank/DDBJ whole genome shotgun (WGS) entry which is preliminary data.</text>
</comment>
<sequence>MEQHDHAKCPAIEVTIETKQIVPASVAGELLEEIARGFERHARGKGRRDLRLGVRRVDIGSLIMELAVIGAAPGAPSAEVVTRSFLVATGELLRSAQGLAPGTVRKSDARLIDALRDPVADGLADRVILGRRGGAAEAVVDREAVRLIDASRSRPTARSEVRVSRSLPAPDDVLPPPPARRELRGANGTVLDVKGRWYVRLEGEGGVLNPLEPGPGVAVVDEAVYEFDGSWEGRSYRIRTARRIA</sequence>
<dbReference type="OrthoDB" id="8480177at2"/>
<dbReference type="Proteomes" id="UP000546701">
    <property type="component" value="Unassembled WGS sequence"/>
</dbReference>
<gene>
    <name evidence="2" type="ORF">FHS99_000788</name>
</gene>
<reference evidence="2 3" key="1">
    <citation type="submission" date="2020-08" db="EMBL/GenBank/DDBJ databases">
        <title>Genomic Encyclopedia of Type Strains, Phase IV (KMG-IV): sequencing the most valuable type-strain genomes for metagenomic binning, comparative biology and taxonomic classification.</title>
        <authorList>
            <person name="Goeker M."/>
        </authorList>
    </citation>
    <scope>NUCLEOTIDE SEQUENCE [LARGE SCALE GENOMIC DNA]</scope>
    <source>
        <strain evidence="2 3">DSM 103336</strain>
    </source>
</reference>
<feature type="region of interest" description="Disordered" evidence="1">
    <location>
        <begin position="158"/>
        <end position="183"/>
    </location>
</feature>
<dbReference type="RefSeq" id="WP_157177275.1">
    <property type="nucleotide sequence ID" value="NZ_BMJP01000001.1"/>
</dbReference>